<proteinExistence type="predicted"/>
<dbReference type="AlphaFoldDB" id="A0A8J2J799"/>
<feature type="compositionally biased region" description="Polar residues" evidence="1">
    <location>
        <begin position="89"/>
        <end position="104"/>
    </location>
</feature>
<evidence type="ECO:0000313" key="3">
    <source>
        <dbReference type="Proteomes" id="UP000708208"/>
    </source>
</evidence>
<accession>A0A8J2J799</accession>
<protein>
    <submittedName>
        <fullName evidence="2">Uncharacterized protein</fullName>
    </submittedName>
</protein>
<sequence length="112" mass="12589">MILCSAAQEDEEGTSQLTSLELVLDEDVVEEDGAVQYVDNYLTKMFLIQIHWMKTYLLKMVLSMVITTGINNSLNKSPQWLGNEKKMLSAQSVSPSTETDSPMTIEQRGKKT</sequence>
<dbReference type="EMBL" id="CAJVCH010021913">
    <property type="protein sequence ID" value="CAG7692187.1"/>
    <property type="molecule type" value="Genomic_DNA"/>
</dbReference>
<comment type="caution">
    <text evidence="2">The sequence shown here is derived from an EMBL/GenBank/DDBJ whole genome shotgun (WGS) entry which is preliminary data.</text>
</comment>
<evidence type="ECO:0000313" key="2">
    <source>
        <dbReference type="EMBL" id="CAG7692187.1"/>
    </source>
</evidence>
<organism evidence="2 3">
    <name type="scientific">Allacma fusca</name>
    <dbReference type="NCBI Taxonomy" id="39272"/>
    <lineage>
        <taxon>Eukaryota</taxon>
        <taxon>Metazoa</taxon>
        <taxon>Ecdysozoa</taxon>
        <taxon>Arthropoda</taxon>
        <taxon>Hexapoda</taxon>
        <taxon>Collembola</taxon>
        <taxon>Symphypleona</taxon>
        <taxon>Sminthuridae</taxon>
        <taxon>Allacma</taxon>
    </lineage>
</organism>
<feature type="region of interest" description="Disordered" evidence="1">
    <location>
        <begin position="85"/>
        <end position="112"/>
    </location>
</feature>
<evidence type="ECO:0000256" key="1">
    <source>
        <dbReference type="SAM" id="MobiDB-lite"/>
    </source>
</evidence>
<reference evidence="2" key="1">
    <citation type="submission" date="2021-06" db="EMBL/GenBank/DDBJ databases">
        <authorList>
            <person name="Hodson N. C."/>
            <person name="Mongue J. A."/>
            <person name="Jaron S. K."/>
        </authorList>
    </citation>
    <scope>NUCLEOTIDE SEQUENCE</scope>
</reference>
<dbReference type="Proteomes" id="UP000708208">
    <property type="component" value="Unassembled WGS sequence"/>
</dbReference>
<gene>
    <name evidence="2" type="ORF">AFUS01_LOCUS3633</name>
</gene>
<keyword evidence="3" id="KW-1185">Reference proteome</keyword>
<name>A0A8J2J799_9HEXA</name>